<keyword evidence="3 7" id="KW-0812">Transmembrane</keyword>
<evidence type="ECO:0000256" key="3">
    <source>
        <dbReference type="ARBA" id="ARBA00022692"/>
    </source>
</evidence>
<keyword evidence="4 7" id="KW-1133">Transmembrane helix</keyword>
<feature type="transmembrane region" description="Helical" evidence="7">
    <location>
        <begin position="380"/>
        <end position="398"/>
    </location>
</feature>
<evidence type="ECO:0000256" key="6">
    <source>
        <dbReference type="SAM" id="MobiDB-lite"/>
    </source>
</evidence>
<feature type="transmembrane region" description="Helical" evidence="7">
    <location>
        <begin position="148"/>
        <end position="166"/>
    </location>
</feature>
<dbReference type="PANTHER" id="PTHR42723">
    <property type="entry name" value="CHLOROPHYLL SYNTHASE"/>
    <property type="match status" value="1"/>
</dbReference>
<proteinExistence type="predicted"/>
<feature type="region of interest" description="Disordered" evidence="6">
    <location>
        <begin position="1"/>
        <end position="100"/>
    </location>
</feature>
<dbReference type="NCBIfam" id="NF008978">
    <property type="entry name" value="PRK12324.1-4"/>
    <property type="match status" value="1"/>
</dbReference>
<gene>
    <name evidence="8" type="ORF">SOCEGT47_076270</name>
</gene>
<reference evidence="8 9" key="1">
    <citation type="submission" date="2015-09" db="EMBL/GenBank/DDBJ databases">
        <title>Sorangium comparison.</title>
        <authorList>
            <person name="Zaburannyi N."/>
            <person name="Bunk B."/>
            <person name="Overmann J."/>
            <person name="Mueller R."/>
        </authorList>
    </citation>
    <scope>NUCLEOTIDE SEQUENCE [LARGE SCALE GENOMIC DNA]</scope>
    <source>
        <strain evidence="8 9">So ceGT47</strain>
    </source>
</reference>
<dbReference type="InterPro" id="IPR050475">
    <property type="entry name" value="Prenyltransferase_related"/>
</dbReference>
<dbReference type="Gene3D" id="1.10.357.140">
    <property type="entry name" value="UbiA prenyltransferase"/>
    <property type="match status" value="1"/>
</dbReference>
<name>A0A4P2QCI8_SORCE</name>
<dbReference type="GO" id="GO:0016765">
    <property type="term" value="F:transferase activity, transferring alkyl or aryl (other than methyl) groups"/>
    <property type="evidence" value="ECO:0007669"/>
    <property type="project" value="InterPro"/>
</dbReference>
<dbReference type="InterPro" id="IPR000537">
    <property type="entry name" value="UbiA_prenyltransferase"/>
</dbReference>
<accession>A0A4P2QCI8</accession>
<organism evidence="8 9">
    <name type="scientific">Sorangium cellulosum</name>
    <name type="common">Polyangium cellulosum</name>
    <dbReference type="NCBI Taxonomy" id="56"/>
    <lineage>
        <taxon>Bacteria</taxon>
        <taxon>Pseudomonadati</taxon>
        <taxon>Myxococcota</taxon>
        <taxon>Polyangia</taxon>
        <taxon>Polyangiales</taxon>
        <taxon>Polyangiaceae</taxon>
        <taxon>Sorangium</taxon>
    </lineage>
</organism>
<evidence type="ECO:0000313" key="9">
    <source>
        <dbReference type="Proteomes" id="UP000295781"/>
    </source>
</evidence>
<dbReference type="InterPro" id="IPR044878">
    <property type="entry name" value="UbiA_sf"/>
</dbReference>
<evidence type="ECO:0000256" key="2">
    <source>
        <dbReference type="ARBA" id="ARBA00022475"/>
    </source>
</evidence>
<protein>
    <recommendedName>
        <fullName evidence="10">Decaprenyl-phosphate phosphoribosyltransferase</fullName>
    </recommendedName>
</protein>
<comment type="subcellular location">
    <subcellularLocation>
        <location evidence="1">Membrane</location>
        <topology evidence="1">Multi-pass membrane protein</topology>
    </subcellularLocation>
</comment>
<dbReference type="Proteomes" id="UP000295781">
    <property type="component" value="Chromosome"/>
</dbReference>
<evidence type="ECO:0000256" key="4">
    <source>
        <dbReference type="ARBA" id="ARBA00022989"/>
    </source>
</evidence>
<feature type="compositionally biased region" description="Low complexity" evidence="6">
    <location>
        <begin position="43"/>
        <end position="80"/>
    </location>
</feature>
<dbReference type="GO" id="GO:0016020">
    <property type="term" value="C:membrane"/>
    <property type="evidence" value="ECO:0007669"/>
    <property type="project" value="UniProtKB-SubCell"/>
</dbReference>
<keyword evidence="5 7" id="KW-0472">Membrane</keyword>
<keyword evidence="2" id="KW-1003">Cell membrane</keyword>
<dbReference type="AlphaFoldDB" id="A0A4P2QCI8"/>
<evidence type="ECO:0000256" key="1">
    <source>
        <dbReference type="ARBA" id="ARBA00004141"/>
    </source>
</evidence>
<evidence type="ECO:0008006" key="10">
    <source>
        <dbReference type="Google" id="ProtNLM"/>
    </source>
</evidence>
<dbReference type="Pfam" id="PF01040">
    <property type="entry name" value="UbiA"/>
    <property type="match status" value="1"/>
</dbReference>
<feature type="transmembrane region" description="Helical" evidence="7">
    <location>
        <begin position="240"/>
        <end position="260"/>
    </location>
</feature>
<feature type="transmembrane region" description="Helical" evidence="7">
    <location>
        <begin position="266"/>
        <end position="284"/>
    </location>
</feature>
<evidence type="ECO:0000313" key="8">
    <source>
        <dbReference type="EMBL" id="AUX27048.1"/>
    </source>
</evidence>
<evidence type="ECO:0000256" key="5">
    <source>
        <dbReference type="ARBA" id="ARBA00023136"/>
    </source>
</evidence>
<sequence>MARGGGPRYAPSAVTASGPLFRHNATALPEEASGADGPREAAEPASSSPAEGGGSPAARSAAPAGKATTSSPPRSAASPSVRPPESEPPSGSLIAQPPLLPDSPRGTLLWRVRGMIRAMRPHQWVKNLFVLAPVVFAKHLTHPSIIKSALGAFAIFCLLAGAVYILNDIVDAEADRVHPVKRFRPIASGRVPIPVAKAMAVGLAVIALGASLLGPPLFALVAASYYVLNVAYSFRLKKIAYLDVGCIAVFFVLRVLAGGFATRTPLSGFMIACTALLALFLGFGKRRHELASANAAKQRAALEGYSSGALTAALAVTGVATIATYLAYTLDHDTQRFFQNPHLWLTTIHPLFGVIRFLQLVAGRPKAESPTQEILRDTPFVLNLVMWSAEVLVIVYRLRPS</sequence>
<dbReference type="EMBL" id="CP012670">
    <property type="protein sequence ID" value="AUX27048.1"/>
    <property type="molecule type" value="Genomic_DNA"/>
</dbReference>
<dbReference type="CDD" id="cd13963">
    <property type="entry name" value="PT_UbiA_2"/>
    <property type="match status" value="1"/>
</dbReference>
<feature type="transmembrane region" description="Helical" evidence="7">
    <location>
        <begin position="198"/>
        <end position="228"/>
    </location>
</feature>
<feature type="transmembrane region" description="Helical" evidence="7">
    <location>
        <begin position="342"/>
        <end position="359"/>
    </location>
</feature>
<feature type="transmembrane region" description="Helical" evidence="7">
    <location>
        <begin position="305"/>
        <end position="330"/>
    </location>
</feature>
<evidence type="ECO:0000256" key="7">
    <source>
        <dbReference type="SAM" id="Phobius"/>
    </source>
</evidence>
<dbReference type="PANTHER" id="PTHR42723:SF1">
    <property type="entry name" value="CHLOROPHYLL SYNTHASE, CHLOROPLASTIC"/>
    <property type="match status" value="1"/>
</dbReference>